<evidence type="ECO:0000256" key="8">
    <source>
        <dbReference type="SAM" id="Phobius"/>
    </source>
</evidence>
<dbReference type="EMBL" id="CAEZTD010000143">
    <property type="protein sequence ID" value="CAB4572442.1"/>
    <property type="molecule type" value="Genomic_DNA"/>
</dbReference>
<evidence type="ECO:0000256" key="6">
    <source>
        <dbReference type="ARBA" id="ARBA00023136"/>
    </source>
</evidence>
<reference evidence="10" key="1">
    <citation type="submission" date="2020-05" db="EMBL/GenBank/DDBJ databases">
        <authorList>
            <person name="Chiriac C."/>
            <person name="Salcher M."/>
            <person name="Ghai R."/>
            <person name="Kavagutti S V."/>
        </authorList>
    </citation>
    <scope>NUCLEOTIDE SEQUENCE</scope>
</reference>
<feature type="transmembrane region" description="Helical" evidence="8">
    <location>
        <begin position="484"/>
        <end position="508"/>
    </location>
</feature>
<keyword evidence="5 8" id="KW-1133">Transmembrane helix</keyword>
<dbReference type="GO" id="GO:0042158">
    <property type="term" value="P:lipoprotein biosynthetic process"/>
    <property type="evidence" value="ECO:0007669"/>
    <property type="project" value="InterPro"/>
</dbReference>
<proteinExistence type="inferred from homology"/>
<name>A0A6J6E7R1_9ZZZZ</name>
<evidence type="ECO:0000256" key="7">
    <source>
        <dbReference type="ARBA" id="ARBA00023315"/>
    </source>
</evidence>
<dbReference type="Gene3D" id="3.60.110.10">
    <property type="entry name" value="Carbon-nitrogen hydrolase"/>
    <property type="match status" value="1"/>
</dbReference>
<dbReference type="PANTHER" id="PTHR38686">
    <property type="entry name" value="APOLIPOPROTEIN N-ACYLTRANSFERASE"/>
    <property type="match status" value="1"/>
</dbReference>
<dbReference type="CDD" id="cd07571">
    <property type="entry name" value="ALP_N-acyl_transferase"/>
    <property type="match status" value="1"/>
</dbReference>
<dbReference type="PANTHER" id="PTHR38686:SF1">
    <property type="entry name" value="APOLIPOPROTEIN N-ACYLTRANSFERASE"/>
    <property type="match status" value="1"/>
</dbReference>
<dbReference type="InterPro" id="IPR003010">
    <property type="entry name" value="C-N_Hydrolase"/>
</dbReference>
<dbReference type="HAMAP" id="MF_01148">
    <property type="entry name" value="Lnt"/>
    <property type="match status" value="1"/>
</dbReference>
<dbReference type="InterPro" id="IPR036526">
    <property type="entry name" value="C-N_Hydrolase_sf"/>
</dbReference>
<dbReference type="AlphaFoldDB" id="A0A6J6E7R1"/>
<dbReference type="GO" id="GO:0016410">
    <property type="term" value="F:N-acyltransferase activity"/>
    <property type="evidence" value="ECO:0007669"/>
    <property type="project" value="InterPro"/>
</dbReference>
<keyword evidence="7" id="KW-0012">Acyltransferase</keyword>
<feature type="transmembrane region" description="Helical" evidence="8">
    <location>
        <begin position="91"/>
        <end position="115"/>
    </location>
</feature>
<feature type="transmembrane region" description="Helical" evidence="8">
    <location>
        <begin position="64"/>
        <end position="85"/>
    </location>
</feature>
<keyword evidence="3" id="KW-0808">Transferase</keyword>
<dbReference type="PROSITE" id="PS50263">
    <property type="entry name" value="CN_HYDROLASE"/>
    <property type="match status" value="1"/>
</dbReference>
<gene>
    <name evidence="10" type="ORF">UFOPK1591_01375</name>
</gene>
<feature type="transmembrane region" description="Helical" evidence="8">
    <location>
        <begin position="127"/>
        <end position="151"/>
    </location>
</feature>
<feature type="domain" description="CN hydrolase" evidence="9">
    <location>
        <begin position="227"/>
        <end position="477"/>
    </location>
</feature>
<evidence type="ECO:0000256" key="4">
    <source>
        <dbReference type="ARBA" id="ARBA00022692"/>
    </source>
</evidence>
<protein>
    <submittedName>
        <fullName evidence="10">Unannotated protein</fullName>
    </submittedName>
</protein>
<evidence type="ECO:0000259" key="9">
    <source>
        <dbReference type="PROSITE" id="PS50263"/>
    </source>
</evidence>
<sequence>MTLFTGTKPRNTLKTVMPLWVALVVATVGGLLLRTSFPAPAIWPFAFLGLALILLALRGRSFWAGLLVGLFAGGALWGSLIFWLTLYLGPIPWLALCALMALWVGLSGGAIALVYKWTAKTTSPWIEFGAVPVIVGAIWAARETLAASWPYGGFSWARLAYSQAESPFSHVVSWIGVAGLSFAVAVVSSLAVAILVNPRRRPMYVWGALTLALVLIPVFPSSVSGTTRVLVAQGNSKAGLFDAQNPGQVLSDHVSATLAAADDPLATSVDMIVWPENGSDIDPLRSEDAARVIDAVATKFAAPVVTGTITNPIGETYFNSSIVWTPGEGVTAQYDKKRPVPFAEYMPNRAFFRALVPDLVDLVSRDYSFGTRPNVVDVNGVEAGISICFDITDNALTREMVAGGAQIILAQTNNADFGTTDENLQQLAIARLAAIESARTVVNDSTVGTTAIIRADGSTQAQLTPYAPGYLIADVDLSETVTPAMVAGSFIEVLVVGLSLAGLIGLGVNSRIGRGGARKLRSR</sequence>
<keyword evidence="2" id="KW-1003">Cell membrane</keyword>
<dbReference type="SUPFAM" id="SSF56317">
    <property type="entry name" value="Carbon-nitrogen hydrolase"/>
    <property type="match status" value="1"/>
</dbReference>
<dbReference type="Pfam" id="PF20154">
    <property type="entry name" value="LNT_N"/>
    <property type="match status" value="1"/>
</dbReference>
<evidence type="ECO:0000256" key="5">
    <source>
        <dbReference type="ARBA" id="ARBA00022989"/>
    </source>
</evidence>
<dbReference type="GO" id="GO:0005886">
    <property type="term" value="C:plasma membrane"/>
    <property type="evidence" value="ECO:0007669"/>
    <property type="project" value="UniProtKB-SubCell"/>
</dbReference>
<dbReference type="InterPro" id="IPR045378">
    <property type="entry name" value="LNT_N"/>
</dbReference>
<comment type="subcellular location">
    <subcellularLocation>
        <location evidence="1">Cell membrane</location>
        <topology evidence="1">Multi-pass membrane protein</topology>
    </subcellularLocation>
</comment>
<keyword evidence="6 8" id="KW-0472">Membrane</keyword>
<evidence type="ECO:0000256" key="1">
    <source>
        <dbReference type="ARBA" id="ARBA00004651"/>
    </source>
</evidence>
<accession>A0A6J6E7R1</accession>
<organism evidence="10">
    <name type="scientific">freshwater metagenome</name>
    <dbReference type="NCBI Taxonomy" id="449393"/>
    <lineage>
        <taxon>unclassified sequences</taxon>
        <taxon>metagenomes</taxon>
        <taxon>ecological metagenomes</taxon>
    </lineage>
</organism>
<feature type="transmembrane region" description="Helical" evidence="8">
    <location>
        <begin position="39"/>
        <end position="57"/>
    </location>
</feature>
<keyword evidence="4 8" id="KW-0812">Transmembrane</keyword>
<evidence type="ECO:0000256" key="2">
    <source>
        <dbReference type="ARBA" id="ARBA00022475"/>
    </source>
</evidence>
<dbReference type="Pfam" id="PF00795">
    <property type="entry name" value="CN_hydrolase"/>
    <property type="match status" value="1"/>
</dbReference>
<feature type="transmembrane region" description="Helical" evidence="8">
    <location>
        <begin position="203"/>
        <end position="220"/>
    </location>
</feature>
<dbReference type="InterPro" id="IPR004563">
    <property type="entry name" value="Apolipo_AcylTrfase"/>
</dbReference>
<feature type="transmembrane region" description="Helical" evidence="8">
    <location>
        <begin position="171"/>
        <end position="196"/>
    </location>
</feature>
<feature type="transmembrane region" description="Helical" evidence="8">
    <location>
        <begin position="12"/>
        <end position="33"/>
    </location>
</feature>
<evidence type="ECO:0000256" key="3">
    <source>
        <dbReference type="ARBA" id="ARBA00022679"/>
    </source>
</evidence>
<evidence type="ECO:0000313" key="10">
    <source>
        <dbReference type="EMBL" id="CAB4572442.1"/>
    </source>
</evidence>
<dbReference type="NCBIfam" id="TIGR00546">
    <property type="entry name" value="lnt"/>
    <property type="match status" value="1"/>
</dbReference>